<feature type="domain" description="Response regulatory" evidence="7">
    <location>
        <begin position="3"/>
        <end position="117"/>
    </location>
</feature>
<proteinExistence type="inferred from homology"/>
<evidence type="ECO:0000256" key="3">
    <source>
        <dbReference type="ARBA" id="ARBA00023015"/>
    </source>
</evidence>
<protein>
    <recommendedName>
        <fullName evidence="7">Response regulatory domain-containing protein</fullName>
    </recommendedName>
</protein>
<dbReference type="SMART" id="SM01043">
    <property type="entry name" value="BTAD"/>
    <property type="match status" value="1"/>
</dbReference>
<dbReference type="Pfam" id="PF03704">
    <property type="entry name" value="BTAD"/>
    <property type="match status" value="1"/>
</dbReference>
<dbReference type="Gene3D" id="3.40.50.2300">
    <property type="match status" value="1"/>
</dbReference>
<dbReference type="SUPFAM" id="SSF52172">
    <property type="entry name" value="CheY-like"/>
    <property type="match status" value="1"/>
</dbReference>
<dbReference type="GO" id="GO:0006355">
    <property type="term" value="P:regulation of DNA-templated transcription"/>
    <property type="evidence" value="ECO:0007669"/>
    <property type="project" value="InterPro"/>
</dbReference>
<dbReference type="PANTHER" id="PTHR35807">
    <property type="entry name" value="TRANSCRIPTIONAL REGULATOR REDD-RELATED"/>
    <property type="match status" value="1"/>
</dbReference>
<evidence type="ECO:0000256" key="4">
    <source>
        <dbReference type="ARBA" id="ARBA00023125"/>
    </source>
</evidence>
<keyword evidence="6" id="KW-0597">Phosphoprotein</keyword>
<dbReference type="RefSeq" id="WP_113034964.1">
    <property type="nucleotide sequence ID" value="NZ_QMFB01000026.1"/>
</dbReference>
<dbReference type="SUPFAM" id="SSF48452">
    <property type="entry name" value="TPR-like"/>
    <property type="match status" value="1"/>
</dbReference>
<dbReference type="SMART" id="SM00862">
    <property type="entry name" value="Trans_reg_C"/>
    <property type="match status" value="1"/>
</dbReference>
<dbReference type="OrthoDB" id="3190595at2"/>
<reference evidence="8 9" key="1">
    <citation type="journal article" date="2009" name="Int. J. Syst. Evol. Microbiol.">
        <title>Paenibacillus contaminans sp. nov., isolated from a contaminated laboratory plate.</title>
        <authorList>
            <person name="Chou J.H."/>
            <person name="Lee J.H."/>
            <person name="Lin M.C."/>
            <person name="Chang P.S."/>
            <person name="Arun A.B."/>
            <person name="Young C.C."/>
            <person name="Chen W.M."/>
        </authorList>
    </citation>
    <scope>NUCLEOTIDE SEQUENCE [LARGE SCALE GENOMIC DNA]</scope>
    <source>
        <strain evidence="8 9">CKOBP-6</strain>
    </source>
</reference>
<dbReference type="InterPro" id="IPR016032">
    <property type="entry name" value="Sig_transdc_resp-reg_C-effctor"/>
</dbReference>
<dbReference type="InterPro" id="IPR011990">
    <property type="entry name" value="TPR-like_helical_dom_sf"/>
</dbReference>
<dbReference type="AlphaFoldDB" id="A0A329M2X2"/>
<name>A0A329M2X2_9BACL</name>
<dbReference type="InterPro" id="IPR005158">
    <property type="entry name" value="BTAD"/>
</dbReference>
<evidence type="ECO:0000313" key="8">
    <source>
        <dbReference type="EMBL" id="RAV14381.1"/>
    </source>
</evidence>
<evidence type="ECO:0000256" key="5">
    <source>
        <dbReference type="ARBA" id="ARBA00023163"/>
    </source>
</evidence>
<keyword evidence="3" id="KW-0805">Transcription regulation</keyword>
<dbReference type="InterPro" id="IPR036388">
    <property type="entry name" value="WH-like_DNA-bd_sf"/>
</dbReference>
<dbReference type="SMART" id="SM00448">
    <property type="entry name" value="REC"/>
    <property type="match status" value="1"/>
</dbReference>
<dbReference type="EMBL" id="QMFB01000026">
    <property type="protein sequence ID" value="RAV14381.1"/>
    <property type="molecule type" value="Genomic_DNA"/>
</dbReference>
<dbReference type="InterPro" id="IPR011006">
    <property type="entry name" value="CheY-like_superfamily"/>
</dbReference>
<accession>A0A329M2X2</accession>
<dbReference type="SUPFAM" id="SSF46894">
    <property type="entry name" value="C-terminal effector domain of the bipartite response regulators"/>
    <property type="match status" value="1"/>
</dbReference>
<organism evidence="8 9">
    <name type="scientific">Paenibacillus contaminans</name>
    <dbReference type="NCBI Taxonomy" id="450362"/>
    <lineage>
        <taxon>Bacteria</taxon>
        <taxon>Bacillati</taxon>
        <taxon>Bacillota</taxon>
        <taxon>Bacilli</taxon>
        <taxon>Bacillales</taxon>
        <taxon>Paenibacillaceae</taxon>
        <taxon>Paenibacillus</taxon>
    </lineage>
</organism>
<keyword evidence="9" id="KW-1185">Reference proteome</keyword>
<evidence type="ECO:0000256" key="6">
    <source>
        <dbReference type="PROSITE-ProRule" id="PRU00169"/>
    </source>
</evidence>
<dbReference type="Pfam" id="PF00072">
    <property type="entry name" value="Response_reg"/>
    <property type="match status" value="1"/>
</dbReference>
<feature type="modified residue" description="4-aspartylphosphate" evidence="6">
    <location>
        <position position="54"/>
    </location>
</feature>
<gene>
    <name evidence="8" type="ORF">DQG23_31285</name>
</gene>
<dbReference type="InterPro" id="IPR001789">
    <property type="entry name" value="Sig_transdc_resp-reg_receiver"/>
</dbReference>
<dbReference type="InterPro" id="IPR001867">
    <property type="entry name" value="OmpR/PhoB-type_DNA-bd"/>
</dbReference>
<dbReference type="Proteomes" id="UP000250369">
    <property type="component" value="Unassembled WGS sequence"/>
</dbReference>
<comment type="similarity">
    <text evidence="1">Belongs to the AfsR/DnrI/RedD regulatory family.</text>
</comment>
<dbReference type="GO" id="GO:0000160">
    <property type="term" value="P:phosphorelay signal transduction system"/>
    <property type="evidence" value="ECO:0007669"/>
    <property type="project" value="UniProtKB-KW"/>
</dbReference>
<evidence type="ECO:0000256" key="2">
    <source>
        <dbReference type="ARBA" id="ARBA00023012"/>
    </source>
</evidence>
<dbReference type="Gene3D" id="1.10.10.10">
    <property type="entry name" value="Winged helix-like DNA-binding domain superfamily/Winged helix DNA-binding domain"/>
    <property type="match status" value="1"/>
</dbReference>
<evidence type="ECO:0000256" key="1">
    <source>
        <dbReference type="ARBA" id="ARBA00005820"/>
    </source>
</evidence>
<keyword evidence="2" id="KW-0902">Two-component regulatory system</keyword>
<dbReference type="PROSITE" id="PS50110">
    <property type="entry name" value="RESPONSE_REGULATORY"/>
    <property type="match status" value="1"/>
</dbReference>
<dbReference type="Gene3D" id="1.25.40.10">
    <property type="entry name" value="Tetratricopeptide repeat domain"/>
    <property type="match status" value="1"/>
</dbReference>
<keyword evidence="4" id="KW-0238">DNA-binding</keyword>
<keyword evidence="5" id="KW-0804">Transcription</keyword>
<dbReference type="GO" id="GO:0003677">
    <property type="term" value="F:DNA binding"/>
    <property type="evidence" value="ECO:0007669"/>
    <property type="project" value="UniProtKB-KW"/>
</dbReference>
<dbReference type="InterPro" id="IPR051677">
    <property type="entry name" value="AfsR-DnrI-RedD_regulator"/>
</dbReference>
<sequence>MFNVVIVDDEKPILELMKVVIGRNPNYSIAGAFMSPFEALSHMAELKPDVAFLDVEMPLMNVLELAHKINEMSERTKIVFTTAHKQYALDAFHVYAFDYILKPVTAAAIERVTNRLVKERQQALPVKKEKRAASVTCFGGFEVRSPDGELVRWPTRKTEELFAYFLCHPGKDIGKWQLADMLWPDMSEERASHNLHNTVYRLKKILKEQEIGMDVLKTNAGYILETFGWEYDALAFQTFALTSEGKEREPAWAERLSSLYKGPLLENKDYLWKAGLEETCSKQYASLVGGLVRRESAEGRWSQAEQRLGAYLALYPLDEEMNQLLLDVYAQSGSTDKLTRHFARFEVTYLKEMGIELPKAMKERINALQSESRDKRT</sequence>
<evidence type="ECO:0000313" key="9">
    <source>
        <dbReference type="Proteomes" id="UP000250369"/>
    </source>
</evidence>
<comment type="caution">
    <text evidence="8">The sequence shown here is derived from an EMBL/GenBank/DDBJ whole genome shotgun (WGS) entry which is preliminary data.</text>
</comment>
<evidence type="ECO:0000259" key="7">
    <source>
        <dbReference type="PROSITE" id="PS50110"/>
    </source>
</evidence>